<organism evidence="1 2">
    <name type="scientific">Clostridium oryzae</name>
    <dbReference type="NCBI Taxonomy" id="1450648"/>
    <lineage>
        <taxon>Bacteria</taxon>
        <taxon>Bacillati</taxon>
        <taxon>Bacillota</taxon>
        <taxon>Clostridia</taxon>
        <taxon>Eubacteriales</taxon>
        <taxon>Clostridiaceae</taxon>
        <taxon>Clostridium</taxon>
    </lineage>
</organism>
<name>A0A1V4IZF3_9CLOT</name>
<dbReference type="Pfam" id="PF16286">
    <property type="entry name" value="DUF4932"/>
    <property type="match status" value="1"/>
</dbReference>
<evidence type="ECO:0000313" key="2">
    <source>
        <dbReference type="Proteomes" id="UP000190080"/>
    </source>
</evidence>
<proteinExistence type="predicted"/>
<gene>
    <name evidence="1" type="ORF">CLORY_03060</name>
</gene>
<dbReference type="Proteomes" id="UP000190080">
    <property type="component" value="Unassembled WGS sequence"/>
</dbReference>
<protein>
    <recommendedName>
        <fullName evidence="3">DUF4932 domain-containing protein</fullName>
    </recommendedName>
</protein>
<dbReference type="InterPro" id="IPR032560">
    <property type="entry name" value="DUF4932"/>
</dbReference>
<keyword evidence="2" id="KW-1185">Reference proteome</keyword>
<comment type="caution">
    <text evidence="1">The sequence shown here is derived from an EMBL/GenBank/DDBJ whole genome shotgun (WGS) entry which is preliminary data.</text>
</comment>
<sequence length="150" mass="18044">MFNIMTLFKICDNEEENEFCRGALSTNVTIHEFVHPLINPLTEKFSELVNKYQKAYEWLKLYKQPDFQSGYGDWAECVNEHVVRAIAIYLARKLGEKEYAAKHLEYDMKIRYMYLPALLDKFQYYEKHRDIYKTIDDFYPELVKVFAEKV</sequence>
<evidence type="ECO:0008006" key="3">
    <source>
        <dbReference type="Google" id="ProtNLM"/>
    </source>
</evidence>
<accession>A0A1V4IZF3</accession>
<evidence type="ECO:0000313" key="1">
    <source>
        <dbReference type="EMBL" id="OPJ64797.1"/>
    </source>
</evidence>
<reference evidence="1 2" key="1">
    <citation type="submission" date="2017-03" db="EMBL/GenBank/DDBJ databases">
        <title>Genome sequence of Clostridium oryzae DSM 28571.</title>
        <authorList>
            <person name="Poehlein A."/>
            <person name="Daniel R."/>
        </authorList>
    </citation>
    <scope>NUCLEOTIDE SEQUENCE [LARGE SCALE GENOMIC DNA]</scope>
    <source>
        <strain evidence="1 2">DSM 28571</strain>
    </source>
</reference>
<dbReference type="EMBL" id="MZGV01000002">
    <property type="protein sequence ID" value="OPJ64797.1"/>
    <property type="molecule type" value="Genomic_DNA"/>
</dbReference>
<dbReference type="AlphaFoldDB" id="A0A1V4IZF3"/>
<dbReference type="STRING" id="1450648.CLORY_03060"/>